<reference evidence="1 2" key="1">
    <citation type="submission" date="2019-12" db="EMBL/GenBank/DDBJ databases">
        <title>Genomic-based taxomic classification of the family Erythrobacteraceae.</title>
        <authorList>
            <person name="Xu L."/>
        </authorList>
    </citation>
    <scope>NUCLEOTIDE SEQUENCE [LARGE SCALE GENOMIC DNA]</scope>
    <source>
        <strain evidence="1 2">LMG 29518</strain>
    </source>
</reference>
<evidence type="ECO:0000313" key="1">
    <source>
        <dbReference type="EMBL" id="MXO65956.1"/>
    </source>
</evidence>
<dbReference type="Proteomes" id="UP000438476">
    <property type="component" value="Unassembled WGS sequence"/>
</dbReference>
<evidence type="ECO:0000313" key="2">
    <source>
        <dbReference type="Proteomes" id="UP000438476"/>
    </source>
</evidence>
<dbReference type="OrthoDB" id="7596944at2"/>
<comment type="caution">
    <text evidence="1">The sequence shown here is derived from an EMBL/GenBank/DDBJ whole genome shotgun (WGS) entry which is preliminary data.</text>
</comment>
<accession>A0A6I4T4X8</accession>
<dbReference type="EMBL" id="WTYT01000004">
    <property type="protein sequence ID" value="MXO65956.1"/>
    <property type="molecule type" value="Genomic_DNA"/>
</dbReference>
<proteinExistence type="predicted"/>
<dbReference type="AlphaFoldDB" id="A0A6I4T4X8"/>
<keyword evidence="2" id="KW-1185">Reference proteome</keyword>
<gene>
    <name evidence="1" type="ORF">GRI91_09335</name>
</gene>
<dbReference type="RefSeq" id="WP_160736417.1">
    <property type="nucleotide sequence ID" value="NZ_WTYT01000004.1"/>
</dbReference>
<protein>
    <submittedName>
        <fullName evidence="1">Uncharacterized protein</fullName>
    </submittedName>
</protein>
<sequence>MNKPGVSGQGKEMNEAARSERIGFAGSIAVMNMMFAIRPRTTEFNGGEVIHRLQSVASAINAVIGKDGSALDPLFTQAIVLPIAGVVVMGTGRRRPLYFGSAERLADLTGMDVLVLRFDAARGASFDILLRGAARWLSGYLAWRRRDSELWLIPSAGTGPCIRASHAGLVVEENAPFLDLQDRYAGIITAKTHTSFEGWI</sequence>
<name>A0A6I4T4X8_9SPHN</name>
<organism evidence="1 2">
    <name type="scientific">Altericroceibacterium endophyticum</name>
    <dbReference type="NCBI Taxonomy" id="1808508"/>
    <lineage>
        <taxon>Bacteria</taxon>
        <taxon>Pseudomonadati</taxon>
        <taxon>Pseudomonadota</taxon>
        <taxon>Alphaproteobacteria</taxon>
        <taxon>Sphingomonadales</taxon>
        <taxon>Erythrobacteraceae</taxon>
        <taxon>Altericroceibacterium</taxon>
    </lineage>
</organism>